<name>A0AAP3E821_9EURY</name>
<proteinExistence type="predicted"/>
<dbReference type="Proteomes" id="UP001321047">
    <property type="component" value="Unassembled WGS sequence"/>
</dbReference>
<organism evidence="2 3">
    <name type="scientific">Natronosalvus hydrolyticus</name>
    <dbReference type="NCBI Taxonomy" id="2979988"/>
    <lineage>
        <taxon>Archaea</taxon>
        <taxon>Methanobacteriati</taxon>
        <taxon>Methanobacteriota</taxon>
        <taxon>Stenosarchaea group</taxon>
        <taxon>Halobacteria</taxon>
        <taxon>Halobacteriales</taxon>
        <taxon>Natrialbaceae</taxon>
        <taxon>Natronosalvus</taxon>
    </lineage>
</organism>
<accession>A0AAP3E821</accession>
<dbReference type="RefSeq" id="WP_342809144.1">
    <property type="nucleotide sequence ID" value="NZ_JAOPJZ010000010.1"/>
</dbReference>
<feature type="transmembrane region" description="Helical" evidence="1">
    <location>
        <begin position="32"/>
        <end position="53"/>
    </location>
</feature>
<evidence type="ECO:0000313" key="3">
    <source>
        <dbReference type="Proteomes" id="UP001321047"/>
    </source>
</evidence>
<comment type="caution">
    <text evidence="2">The sequence shown here is derived from an EMBL/GenBank/DDBJ whole genome shotgun (WGS) entry which is preliminary data.</text>
</comment>
<sequence length="72" mass="7634">MQAIATLEVTGRLVNELGVPDLTLAQLSPNGMVAIALLVTVALVVIIAILLYFSFAIQQDPVGHETDAEESE</sequence>
<dbReference type="AlphaFoldDB" id="A0AAP3E821"/>
<protein>
    <submittedName>
        <fullName evidence="2">Uncharacterized protein</fullName>
    </submittedName>
</protein>
<reference evidence="2 3" key="1">
    <citation type="submission" date="2022-09" db="EMBL/GenBank/DDBJ databases">
        <title>Enrichment on poylsaccharides allowed isolation of novel metabolic and taxonomic groups of Haloarchaea.</title>
        <authorList>
            <person name="Sorokin D.Y."/>
            <person name="Elcheninov A.G."/>
            <person name="Khizhniak T.V."/>
            <person name="Kolganova T.V."/>
            <person name="Kublanov I.V."/>
        </authorList>
    </citation>
    <scope>NUCLEOTIDE SEQUENCE [LARGE SCALE GENOMIC DNA]</scope>
    <source>
        <strain evidence="2 3">AArc-curdl1</strain>
    </source>
</reference>
<keyword evidence="1" id="KW-0812">Transmembrane</keyword>
<dbReference type="EMBL" id="JAOPJZ010000010">
    <property type="protein sequence ID" value="MCU4752814.1"/>
    <property type="molecule type" value="Genomic_DNA"/>
</dbReference>
<keyword evidence="1" id="KW-1133">Transmembrane helix</keyword>
<gene>
    <name evidence="2" type="ORF">OB919_12650</name>
</gene>
<evidence type="ECO:0000313" key="2">
    <source>
        <dbReference type="EMBL" id="MCU4752814.1"/>
    </source>
</evidence>
<evidence type="ECO:0000256" key="1">
    <source>
        <dbReference type="SAM" id="Phobius"/>
    </source>
</evidence>
<keyword evidence="1" id="KW-0472">Membrane</keyword>
<keyword evidence="3" id="KW-1185">Reference proteome</keyword>